<dbReference type="VEuPathDB" id="FungiDB:SPRG_16311"/>
<evidence type="ECO:0000313" key="3">
    <source>
        <dbReference type="Proteomes" id="UP000030745"/>
    </source>
</evidence>
<feature type="region of interest" description="Disordered" evidence="1">
    <location>
        <begin position="1"/>
        <end position="45"/>
    </location>
</feature>
<feature type="non-terminal residue" evidence="2">
    <location>
        <position position="267"/>
    </location>
</feature>
<evidence type="ECO:0000256" key="1">
    <source>
        <dbReference type="SAM" id="MobiDB-lite"/>
    </source>
</evidence>
<sequence length="267" mass="28773">MTVAPLPAAGKPLEHETEKAPSYFAWATSPRRSSPDSLARNDELKRTTKMHLEQLRASATSLQQSLRSDCLDDLTRQRRQQCKANIEHLDQPSAVTIPIVPGTLGPPLAAILSPPPLRSSRRAVLPAMPVHPLPIHPLHKRPTPEGIQPMVLKPSTLIATTKPAKKVRFEAPMVGRSKLQATLEAHLKQRLAREKMQLLLRARSRKSKSSSTDSTEPQKTTAATTTGSPKEAPLTTNKAPGPTMVASADAASPSHEAIVVAKAVASA</sequence>
<feature type="compositionally biased region" description="Low complexity" evidence="1">
    <location>
        <begin position="209"/>
        <end position="226"/>
    </location>
</feature>
<dbReference type="AlphaFoldDB" id="A0A067BIR9"/>
<keyword evidence="3" id="KW-1185">Reference proteome</keyword>
<dbReference type="RefSeq" id="XP_012210997.1">
    <property type="nucleotide sequence ID" value="XM_012355607.1"/>
</dbReference>
<feature type="region of interest" description="Disordered" evidence="1">
    <location>
        <begin position="201"/>
        <end position="254"/>
    </location>
</feature>
<dbReference type="KEGG" id="spar:SPRG_16311"/>
<dbReference type="EMBL" id="KK583461">
    <property type="protein sequence ID" value="KDO18289.1"/>
    <property type="molecule type" value="Genomic_DNA"/>
</dbReference>
<proteinExistence type="predicted"/>
<protein>
    <submittedName>
        <fullName evidence="2">Uncharacterized protein</fullName>
    </submittedName>
</protein>
<accession>A0A067BIR9</accession>
<reference evidence="2 3" key="1">
    <citation type="journal article" date="2013" name="PLoS Genet.">
        <title>Distinctive expansion of potential virulence genes in the genome of the oomycete fish pathogen Saprolegnia parasitica.</title>
        <authorList>
            <person name="Jiang R.H."/>
            <person name="de Bruijn I."/>
            <person name="Haas B.J."/>
            <person name="Belmonte R."/>
            <person name="Lobach L."/>
            <person name="Christie J."/>
            <person name="van den Ackerveken G."/>
            <person name="Bottin A."/>
            <person name="Bulone V."/>
            <person name="Diaz-Moreno S.M."/>
            <person name="Dumas B."/>
            <person name="Fan L."/>
            <person name="Gaulin E."/>
            <person name="Govers F."/>
            <person name="Grenville-Briggs L.J."/>
            <person name="Horner N.R."/>
            <person name="Levin J.Z."/>
            <person name="Mammella M."/>
            <person name="Meijer H.J."/>
            <person name="Morris P."/>
            <person name="Nusbaum C."/>
            <person name="Oome S."/>
            <person name="Phillips A.J."/>
            <person name="van Rooyen D."/>
            <person name="Rzeszutek E."/>
            <person name="Saraiva M."/>
            <person name="Secombes C.J."/>
            <person name="Seidl M.F."/>
            <person name="Snel B."/>
            <person name="Stassen J.H."/>
            <person name="Sykes S."/>
            <person name="Tripathy S."/>
            <person name="van den Berg H."/>
            <person name="Vega-Arreguin J.C."/>
            <person name="Wawra S."/>
            <person name="Young S.K."/>
            <person name="Zeng Q."/>
            <person name="Dieguez-Uribeondo J."/>
            <person name="Russ C."/>
            <person name="Tyler B.M."/>
            <person name="van West P."/>
        </authorList>
    </citation>
    <scope>NUCLEOTIDE SEQUENCE [LARGE SCALE GENOMIC DNA]</scope>
    <source>
        <strain evidence="2 3">CBS 223.65</strain>
    </source>
</reference>
<gene>
    <name evidence="2" type="ORF">SPRG_16311</name>
</gene>
<dbReference type="GeneID" id="24137948"/>
<organism evidence="2 3">
    <name type="scientific">Saprolegnia parasitica (strain CBS 223.65)</name>
    <dbReference type="NCBI Taxonomy" id="695850"/>
    <lineage>
        <taxon>Eukaryota</taxon>
        <taxon>Sar</taxon>
        <taxon>Stramenopiles</taxon>
        <taxon>Oomycota</taxon>
        <taxon>Saprolegniomycetes</taxon>
        <taxon>Saprolegniales</taxon>
        <taxon>Saprolegniaceae</taxon>
        <taxon>Saprolegnia</taxon>
    </lineage>
</organism>
<name>A0A067BIR9_SAPPC</name>
<evidence type="ECO:0000313" key="2">
    <source>
        <dbReference type="EMBL" id="KDO18289.1"/>
    </source>
</evidence>
<dbReference type="Proteomes" id="UP000030745">
    <property type="component" value="Unassembled WGS sequence"/>
</dbReference>